<reference evidence="2" key="2">
    <citation type="submission" date="2022-04" db="EMBL/GenBank/DDBJ databases">
        <title>Antimicrobial genetic elements in methicillin-resistant Macrococcus armenti.</title>
        <authorList>
            <person name="Keller J.E."/>
            <person name="Schwendener S."/>
            <person name="Pantucek R."/>
            <person name="Perreten V."/>
        </authorList>
    </citation>
    <scope>NUCLEOTIDE SEQUENCE</scope>
    <source>
        <strain evidence="2">CCM 2609</strain>
    </source>
</reference>
<evidence type="ECO:0000313" key="2">
    <source>
        <dbReference type="EMBL" id="UOB20644.1"/>
    </source>
</evidence>
<dbReference type="RefSeq" id="WP_243365950.1">
    <property type="nucleotide sequence ID" value="NZ_CP094348.1"/>
</dbReference>
<evidence type="ECO:0000256" key="1">
    <source>
        <dbReference type="SAM" id="Coils"/>
    </source>
</evidence>
<organism evidence="2 3">
    <name type="scientific">Macrococcus armenti</name>
    <dbReference type="NCBI Taxonomy" id="2875764"/>
    <lineage>
        <taxon>Bacteria</taxon>
        <taxon>Bacillati</taxon>
        <taxon>Bacillota</taxon>
        <taxon>Bacilli</taxon>
        <taxon>Bacillales</taxon>
        <taxon>Staphylococcaceae</taxon>
        <taxon>Macrococcus</taxon>
    </lineage>
</organism>
<name>A0ABY3ZUS6_9STAP</name>
<accession>A0ABY3ZUS6</accession>
<proteinExistence type="predicted"/>
<dbReference type="EMBL" id="CP094348">
    <property type="protein sequence ID" value="UOB20644.1"/>
    <property type="molecule type" value="Genomic_DNA"/>
</dbReference>
<reference evidence="2" key="1">
    <citation type="submission" date="2022-03" db="EMBL/GenBank/DDBJ databases">
        <authorList>
            <person name="Vrbovska V."/>
            <person name="Kovarovic V."/>
            <person name="Botka T."/>
            <person name="Pantucek R."/>
        </authorList>
    </citation>
    <scope>NUCLEOTIDE SEQUENCE</scope>
    <source>
        <strain evidence="2">CCM 2609</strain>
    </source>
</reference>
<sequence length="158" mass="18895">MNEQELSALLDEHAEIHEQMNEQQQIETQKENVEEINEEHINQERMLKLQEDRMTSEEILREIDEQESLDMENEIAQKEVRIFKYVMYTIEIYKDVSLTFDRLKNLMAHEYAEMTEEQLMQYLKDYETAGYIRFNETDEGVTVSKTFLGECALALVKK</sequence>
<keyword evidence="3" id="KW-1185">Reference proteome</keyword>
<protein>
    <submittedName>
        <fullName evidence="2">Uncharacterized protein</fullName>
    </submittedName>
</protein>
<evidence type="ECO:0000313" key="3">
    <source>
        <dbReference type="Proteomes" id="UP000830343"/>
    </source>
</evidence>
<feature type="coiled-coil region" evidence="1">
    <location>
        <begin position="16"/>
        <end position="53"/>
    </location>
</feature>
<dbReference type="Proteomes" id="UP000830343">
    <property type="component" value="Chromosome"/>
</dbReference>
<gene>
    <name evidence="2" type="ORF">MRZ06_00750</name>
</gene>
<keyword evidence="1" id="KW-0175">Coiled coil</keyword>